<protein>
    <submittedName>
        <fullName evidence="3">PEP-CTERM sorting domain-containing protein</fullName>
    </submittedName>
</protein>
<accession>A0ABU9BG52</accession>
<keyword evidence="4" id="KW-1185">Reference proteome</keyword>
<dbReference type="EMBL" id="JBBUTF010000034">
    <property type="protein sequence ID" value="MEK8028929.1"/>
    <property type="molecule type" value="Genomic_DNA"/>
</dbReference>
<feature type="chain" id="PRO_5046159759" evidence="1">
    <location>
        <begin position="28"/>
        <end position="185"/>
    </location>
</feature>
<proteinExistence type="predicted"/>
<keyword evidence="1" id="KW-0732">Signal</keyword>
<gene>
    <name evidence="3" type="ORF">AACH11_23480</name>
</gene>
<dbReference type="RefSeq" id="WP_341376717.1">
    <property type="nucleotide sequence ID" value="NZ_JBBUTF010000034.1"/>
</dbReference>
<sequence length="185" mass="18645">MRNLRLTGAACAAIALSLTFNLGSAQATSLSFEATSAAGSMSFTVDTVSATTVSDPFGLSGSWYTLESLVVNGQSLANGIVGLYDNFSNGRDYLYVFTSGSFATGLQLEDADGSVLSGGGLAQLQGLTLADFNATSGNNRLRLNSSDSTVTAFGAPTAAVPEPAGAAMALAGLALVGGVARRRKA</sequence>
<evidence type="ECO:0000259" key="2">
    <source>
        <dbReference type="Pfam" id="PF07589"/>
    </source>
</evidence>
<organism evidence="3 4">
    <name type="scientific">Pseudaquabacterium rugosum</name>
    <dbReference type="NCBI Taxonomy" id="2984194"/>
    <lineage>
        <taxon>Bacteria</taxon>
        <taxon>Pseudomonadati</taxon>
        <taxon>Pseudomonadota</taxon>
        <taxon>Betaproteobacteria</taxon>
        <taxon>Burkholderiales</taxon>
        <taxon>Sphaerotilaceae</taxon>
        <taxon>Pseudaquabacterium</taxon>
    </lineage>
</organism>
<evidence type="ECO:0000313" key="4">
    <source>
        <dbReference type="Proteomes" id="UP001368500"/>
    </source>
</evidence>
<reference evidence="3 4" key="1">
    <citation type="submission" date="2024-04" db="EMBL/GenBank/DDBJ databases">
        <title>Novel species of the genus Ideonella isolated from streams.</title>
        <authorList>
            <person name="Lu H."/>
        </authorList>
    </citation>
    <scope>NUCLEOTIDE SEQUENCE [LARGE SCALE GENOMIC DNA]</scope>
    <source>
        <strain evidence="3 4">BYS139W</strain>
    </source>
</reference>
<dbReference type="InterPro" id="IPR013424">
    <property type="entry name" value="Ice-binding_C"/>
</dbReference>
<dbReference type="Pfam" id="PF07589">
    <property type="entry name" value="PEP-CTERM"/>
    <property type="match status" value="1"/>
</dbReference>
<feature type="signal peptide" evidence="1">
    <location>
        <begin position="1"/>
        <end position="27"/>
    </location>
</feature>
<feature type="domain" description="Ice-binding protein C-terminal" evidence="2">
    <location>
        <begin position="159"/>
        <end position="184"/>
    </location>
</feature>
<name>A0ABU9BG52_9BURK</name>
<dbReference type="Proteomes" id="UP001368500">
    <property type="component" value="Unassembled WGS sequence"/>
</dbReference>
<comment type="caution">
    <text evidence="3">The sequence shown here is derived from an EMBL/GenBank/DDBJ whole genome shotgun (WGS) entry which is preliminary data.</text>
</comment>
<evidence type="ECO:0000256" key="1">
    <source>
        <dbReference type="SAM" id="SignalP"/>
    </source>
</evidence>
<evidence type="ECO:0000313" key="3">
    <source>
        <dbReference type="EMBL" id="MEK8028929.1"/>
    </source>
</evidence>